<dbReference type="PROSITE" id="PS51257">
    <property type="entry name" value="PROKAR_LIPOPROTEIN"/>
    <property type="match status" value="1"/>
</dbReference>
<feature type="signal peptide" evidence="1">
    <location>
        <begin position="1"/>
        <end position="22"/>
    </location>
</feature>
<feature type="chain" id="PRO_5046104888" description="Lipoprotein" evidence="1">
    <location>
        <begin position="23"/>
        <end position="135"/>
    </location>
</feature>
<comment type="caution">
    <text evidence="2">The sequence shown here is derived from an EMBL/GenBank/DDBJ whole genome shotgun (WGS) entry which is preliminary data.</text>
</comment>
<keyword evidence="3" id="KW-1185">Reference proteome</keyword>
<gene>
    <name evidence="2" type="ORF">GCM10009799_35550</name>
</gene>
<dbReference type="Proteomes" id="UP001501585">
    <property type="component" value="Unassembled WGS sequence"/>
</dbReference>
<name>A0ABN2TDF2_9ACTN</name>
<evidence type="ECO:0008006" key="4">
    <source>
        <dbReference type="Google" id="ProtNLM"/>
    </source>
</evidence>
<evidence type="ECO:0000256" key="1">
    <source>
        <dbReference type="SAM" id="SignalP"/>
    </source>
</evidence>
<proteinExistence type="predicted"/>
<organism evidence="2 3">
    <name type="scientific">Nocardiopsis rhodophaea</name>
    <dbReference type="NCBI Taxonomy" id="280238"/>
    <lineage>
        <taxon>Bacteria</taxon>
        <taxon>Bacillati</taxon>
        <taxon>Actinomycetota</taxon>
        <taxon>Actinomycetes</taxon>
        <taxon>Streptosporangiales</taxon>
        <taxon>Nocardiopsidaceae</taxon>
        <taxon>Nocardiopsis</taxon>
    </lineage>
</organism>
<evidence type="ECO:0000313" key="3">
    <source>
        <dbReference type="Proteomes" id="UP001501585"/>
    </source>
</evidence>
<sequence length="135" mass="14354">MDVRRFSLYGASVLVALTTAVACGGSSGSSGSTGSSGSVSGDKVRCTNEDCTVTIRGTGSQGDLADIDNVEYDYRIVLNKDKSADVRVSRERRGREDAEAEATVKPGKSAKLEGYRVEYVSNSKNVAKFEFKGPK</sequence>
<keyword evidence="1" id="KW-0732">Signal</keyword>
<reference evidence="2 3" key="1">
    <citation type="journal article" date="2019" name="Int. J. Syst. Evol. Microbiol.">
        <title>The Global Catalogue of Microorganisms (GCM) 10K type strain sequencing project: providing services to taxonomists for standard genome sequencing and annotation.</title>
        <authorList>
            <consortium name="The Broad Institute Genomics Platform"/>
            <consortium name="The Broad Institute Genome Sequencing Center for Infectious Disease"/>
            <person name="Wu L."/>
            <person name="Ma J."/>
        </authorList>
    </citation>
    <scope>NUCLEOTIDE SEQUENCE [LARGE SCALE GENOMIC DNA]</scope>
    <source>
        <strain evidence="2 3">JCM 15313</strain>
    </source>
</reference>
<protein>
    <recommendedName>
        <fullName evidence="4">Lipoprotein</fullName>
    </recommendedName>
</protein>
<accession>A0ABN2TDF2</accession>
<evidence type="ECO:0000313" key="2">
    <source>
        <dbReference type="EMBL" id="GAA2005075.1"/>
    </source>
</evidence>
<dbReference type="EMBL" id="BAAAPC010000015">
    <property type="protein sequence ID" value="GAA2005075.1"/>
    <property type="molecule type" value="Genomic_DNA"/>
</dbReference>